<dbReference type="InterPro" id="IPR043129">
    <property type="entry name" value="ATPase_NBD"/>
</dbReference>
<accession>A0A942EEP6</accession>
<keyword evidence="4" id="KW-1185">Reference proteome</keyword>
<dbReference type="RefSeq" id="WP_212657952.1">
    <property type="nucleotide sequence ID" value="NZ_JAGXTP010000001.1"/>
</dbReference>
<dbReference type="PANTHER" id="PTHR30005:SF0">
    <property type="entry name" value="RETROGRADE REGULATION PROTEIN 2"/>
    <property type="match status" value="1"/>
</dbReference>
<dbReference type="Pfam" id="PF02541">
    <property type="entry name" value="Ppx-GppA"/>
    <property type="match status" value="1"/>
</dbReference>
<dbReference type="InterPro" id="IPR050273">
    <property type="entry name" value="GppA/Ppx_hydrolase"/>
</dbReference>
<dbReference type="SUPFAM" id="SSF53067">
    <property type="entry name" value="Actin-like ATPase domain"/>
    <property type="match status" value="2"/>
</dbReference>
<dbReference type="AlphaFoldDB" id="A0A942EEP6"/>
<dbReference type="PANTHER" id="PTHR30005">
    <property type="entry name" value="EXOPOLYPHOSPHATASE"/>
    <property type="match status" value="1"/>
</dbReference>
<organism evidence="3 4">
    <name type="scientific">Devosia litorisediminis</name>
    <dbReference type="NCBI Taxonomy" id="2829817"/>
    <lineage>
        <taxon>Bacteria</taxon>
        <taxon>Pseudomonadati</taxon>
        <taxon>Pseudomonadota</taxon>
        <taxon>Alphaproteobacteria</taxon>
        <taxon>Hyphomicrobiales</taxon>
        <taxon>Devosiaceae</taxon>
        <taxon>Devosia</taxon>
    </lineage>
</organism>
<feature type="domain" description="Ppx/GppA phosphatase N-terminal" evidence="1">
    <location>
        <begin position="36"/>
        <end position="316"/>
    </location>
</feature>
<reference evidence="3" key="1">
    <citation type="submission" date="2021-04" db="EMBL/GenBank/DDBJ databases">
        <title>Devosia litorisediminis sp. nov., isolated from a sand dune.</title>
        <authorList>
            <person name="Park S."/>
            <person name="Yoon J.-H."/>
        </authorList>
    </citation>
    <scope>NUCLEOTIDE SEQUENCE</scope>
    <source>
        <strain evidence="3">BSSL-BM10</strain>
    </source>
</reference>
<comment type="caution">
    <text evidence="3">The sequence shown here is derived from an EMBL/GenBank/DDBJ whole genome shotgun (WGS) entry which is preliminary data.</text>
</comment>
<dbReference type="InterPro" id="IPR048951">
    <property type="entry name" value="Ppx_C"/>
</dbReference>
<dbReference type="Gene3D" id="3.30.420.40">
    <property type="match status" value="1"/>
</dbReference>
<name>A0A942EEP6_9HYPH</name>
<evidence type="ECO:0000259" key="1">
    <source>
        <dbReference type="Pfam" id="PF02541"/>
    </source>
</evidence>
<dbReference type="Pfam" id="PF21697">
    <property type="entry name" value="Ppx_C"/>
    <property type="match status" value="1"/>
</dbReference>
<gene>
    <name evidence="3" type="ORF">KD146_06780</name>
</gene>
<dbReference type="GO" id="GO:0016462">
    <property type="term" value="F:pyrophosphatase activity"/>
    <property type="evidence" value="ECO:0007669"/>
    <property type="project" value="TreeGrafter"/>
</dbReference>
<evidence type="ECO:0000259" key="2">
    <source>
        <dbReference type="Pfam" id="PF21697"/>
    </source>
</evidence>
<dbReference type="Gene3D" id="1.10.3210.10">
    <property type="entry name" value="Hypothetical protein af1432"/>
    <property type="match status" value="1"/>
</dbReference>
<dbReference type="Gene3D" id="3.30.420.150">
    <property type="entry name" value="Exopolyphosphatase. Domain 2"/>
    <property type="match status" value="1"/>
</dbReference>
<dbReference type="SUPFAM" id="SSF109604">
    <property type="entry name" value="HD-domain/PDEase-like"/>
    <property type="match status" value="1"/>
</dbReference>
<dbReference type="Proteomes" id="UP000678281">
    <property type="component" value="Unassembled WGS sequence"/>
</dbReference>
<feature type="domain" description="Exopolyphosphatase C-terminal" evidence="2">
    <location>
        <begin position="324"/>
        <end position="506"/>
    </location>
</feature>
<dbReference type="EMBL" id="JAGXTP010000001">
    <property type="protein sequence ID" value="MBS3848401.1"/>
    <property type="molecule type" value="Genomic_DNA"/>
</dbReference>
<evidence type="ECO:0000313" key="3">
    <source>
        <dbReference type="EMBL" id="MBS3848401.1"/>
    </source>
</evidence>
<proteinExistence type="predicted"/>
<sequence>MNKFWGVDADPTAQGRIKGAKPVAVLDIGSNSVRLVVYERHARALTPLYNEKSACALGRGVGQTGRLADANMAQALNAIKRFALVSRMMRVGKVFILATSAVRDAANREEFVSTVEALMESEVQVLSGEQEAHYAALGAVAGISNFAGTVGDLGGGSLELSNILNGNDTDGQSFELGVIRLQDDSNGSPSKAASIVRERLKDSVLSKASKGTSFAAIGGTWRALAKLHQIVRKYPLHMVQHYVVSAEEMLEFCGEIVGASSLKGYEGADQVSSSRRELVPFGAAVLAEVLKAGQFKDVVFSALGVREGYLYGMLDKREQAIDPLIQGAEELSVLRSRSPAHANDLIEFTGQFLAVTGVQESSEEARLRTVACLLADIGWRAHPDYRGSQSIDAVAYGSLSGVDHPGRAFLAQIIAIRYDGPKSKAAASLVKLGSAELTQRARVIGTLFRVAYPMTAAMPGVLPRIRFELDDDALWLVLPSDLAFLDGEHLQNRLETFAGVAGFKTARIVVR</sequence>
<dbReference type="CDD" id="cd24052">
    <property type="entry name" value="ASKHA_NBD_HpPPX-GppA-like"/>
    <property type="match status" value="1"/>
</dbReference>
<evidence type="ECO:0000313" key="4">
    <source>
        <dbReference type="Proteomes" id="UP000678281"/>
    </source>
</evidence>
<dbReference type="InterPro" id="IPR003695">
    <property type="entry name" value="Ppx_GppA_N"/>
</dbReference>
<protein>
    <submittedName>
        <fullName evidence="3">Ppx/GppA family phosphatase</fullName>
    </submittedName>
</protein>